<name>A0A174WNT5_PARDI</name>
<evidence type="ECO:0000313" key="1">
    <source>
        <dbReference type="EMBL" id="CUQ48994.1"/>
    </source>
</evidence>
<proteinExistence type="predicted"/>
<gene>
    <name evidence="1" type="ORF">ERS852560_03359</name>
</gene>
<dbReference type="EMBL" id="CZBM01000016">
    <property type="protein sequence ID" value="CUQ48994.1"/>
    <property type="molecule type" value="Genomic_DNA"/>
</dbReference>
<dbReference type="Proteomes" id="UP000095332">
    <property type="component" value="Unassembled WGS sequence"/>
</dbReference>
<dbReference type="AlphaFoldDB" id="A0A174WNT5"/>
<protein>
    <submittedName>
        <fullName evidence="1">Uncharacterized protein</fullName>
    </submittedName>
</protein>
<sequence>MNASVYSTSGRVALDEKELSFLDTSRIASTGSHTDL</sequence>
<organism evidence="1 2">
    <name type="scientific">Parabacteroides distasonis</name>
    <dbReference type="NCBI Taxonomy" id="823"/>
    <lineage>
        <taxon>Bacteria</taxon>
        <taxon>Pseudomonadati</taxon>
        <taxon>Bacteroidota</taxon>
        <taxon>Bacteroidia</taxon>
        <taxon>Bacteroidales</taxon>
        <taxon>Tannerellaceae</taxon>
        <taxon>Parabacteroides</taxon>
    </lineage>
</organism>
<reference evidence="1 2" key="1">
    <citation type="submission" date="2015-09" db="EMBL/GenBank/DDBJ databases">
        <authorList>
            <consortium name="Pathogen Informatics"/>
        </authorList>
    </citation>
    <scope>NUCLEOTIDE SEQUENCE [LARGE SCALE GENOMIC DNA]</scope>
    <source>
        <strain evidence="1 2">2789STDY5834948</strain>
    </source>
</reference>
<accession>A0A174WNT5</accession>
<evidence type="ECO:0000313" key="2">
    <source>
        <dbReference type="Proteomes" id="UP000095332"/>
    </source>
</evidence>